<comment type="caution">
    <text evidence="1">The sequence shown here is derived from an EMBL/GenBank/DDBJ whole genome shotgun (WGS) entry which is preliminary data.</text>
</comment>
<dbReference type="OrthoDB" id="56451at2157"/>
<dbReference type="InterPro" id="IPR002504">
    <property type="entry name" value="NADK"/>
</dbReference>
<dbReference type="GO" id="GO:0003951">
    <property type="term" value="F:NAD+ kinase activity"/>
    <property type="evidence" value="ECO:0007669"/>
    <property type="project" value="InterPro"/>
</dbReference>
<dbReference type="InterPro" id="IPR016064">
    <property type="entry name" value="NAD/diacylglycerol_kinase_sf"/>
</dbReference>
<dbReference type="InterPro" id="IPR039065">
    <property type="entry name" value="AcoX-like"/>
</dbReference>
<dbReference type="PANTHER" id="PTHR40697:SF2">
    <property type="entry name" value="ATP-NAD KINASE-RELATED"/>
    <property type="match status" value="1"/>
</dbReference>
<dbReference type="InterPro" id="IPR011386">
    <property type="entry name" value="Put_ATP-NAD_kin"/>
</dbReference>
<dbReference type="RefSeq" id="WP_131159936.1">
    <property type="nucleotide sequence ID" value="NZ_BDMD01000033.1"/>
</dbReference>
<protein>
    <recommendedName>
        <fullName evidence="3">ATP-NAD kinase</fullName>
    </recommendedName>
</protein>
<organism evidence="1 2">
    <name type="scientific">Aeropyrum pernix</name>
    <dbReference type="NCBI Taxonomy" id="56636"/>
    <lineage>
        <taxon>Archaea</taxon>
        <taxon>Thermoproteota</taxon>
        <taxon>Thermoprotei</taxon>
        <taxon>Desulfurococcales</taxon>
        <taxon>Desulfurococcaceae</taxon>
        <taxon>Aeropyrum</taxon>
    </lineage>
</organism>
<evidence type="ECO:0000313" key="1">
    <source>
        <dbReference type="EMBL" id="GBF08913.1"/>
    </source>
</evidence>
<dbReference type="Pfam" id="PF20143">
    <property type="entry name" value="NAD_kinase_C"/>
    <property type="match status" value="1"/>
</dbReference>
<gene>
    <name evidence="1" type="ORF">apy_06380</name>
</gene>
<dbReference type="Pfam" id="PF01513">
    <property type="entry name" value="NAD_kinase"/>
    <property type="match status" value="1"/>
</dbReference>
<sequence>MKDRIIGLIVNPLAGVGGKLGFKGSDGAYGIRALMMGADLVAPRRARVFLESLDNELAGKGMEVRLLLPPGRMGESVAREAGRLRAVKVEAVPCVDPRIWPTTAHDTIRCARTIENEVDLLVFAGGDGTARDILNAVDMRLPVLGIPSGVKVYSGVFAVNPRSAARVVTAFLEGRVRLEERPVVDVDEEEFRRDRLVLRTFGKLLVPVAEGVVESTKTLAGGEGLEDIARFFAEELYRDCTLYILGPGRTVARIAEYLGVRKTLLGVDAVHNKKLVGKDLDEKAIIELIEKHPRTVIVLSPIGGQGFILGRGNQQLSPRVVRKVGKEGIVVVSDPEKLRSLGRLRVDTGDDDVDRMMRGYIRVLIGYGKWKMVRIE</sequence>
<dbReference type="PIRSF" id="PIRSF016907">
    <property type="entry name" value="Kin_ATP-NAD"/>
    <property type="match status" value="1"/>
</dbReference>
<dbReference type="InterPro" id="IPR017438">
    <property type="entry name" value="ATP-NAD_kinase_N"/>
</dbReference>
<dbReference type="Gene3D" id="3.40.50.10330">
    <property type="entry name" value="Probable inorganic polyphosphate/atp-NAD kinase, domain 1"/>
    <property type="match status" value="1"/>
</dbReference>
<dbReference type="AlphaFoldDB" id="A0A401H947"/>
<name>A0A401H947_AERPX</name>
<reference evidence="1 2" key="1">
    <citation type="submission" date="2017-02" db="EMBL/GenBank/DDBJ databases">
        <title>isolation and characterization of a novel temperate virus Aeropyrum globular virus 1 infecting hyperthermophilic archaeon Aeropyrum.</title>
        <authorList>
            <person name="Yumiya M."/>
            <person name="Yoshida T."/>
            <person name="Sako Y."/>
        </authorList>
    </citation>
    <scope>NUCLEOTIDE SEQUENCE [LARGE SCALE GENOMIC DNA]</scope>
    <source>
        <strain evidence="1 2">YK1-12-2013</strain>
    </source>
</reference>
<dbReference type="EMBL" id="BDMD01000033">
    <property type="protein sequence ID" value="GBF08913.1"/>
    <property type="molecule type" value="Genomic_DNA"/>
</dbReference>
<evidence type="ECO:0000313" key="2">
    <source>
        <dbReference type="Proteomes" id="UP000291213"/>
    </source>
</evidence>
<evidence type="ECO:0008006" key="3">
    <source>
        <dbReference type="Google" id="ProtNLM"/>
    </source>
</evidence>
<dbReference type="SUPFAM" id="SSF111331">
    <property type="entry name" value="NAD kinase/diacylglycerol kinase-like"/>
    <property type="match status" value="1"/>
</dbReference>
<dbReference type="GO" id="GO:0006741">
    <property type="term" value="P:NADP+ biosynthetic process"/>
    <property type="evidence" value="ECO:0007669"/>
    <property type="project" value="InterPro"/>
</dbReference>
<dbReference type="Proteomes" id="UP000291213">
    <property type="component" value="Unassembled WGS sequence"/>
</dbReference>
<proteinExistence type="predicted"/>
<dbReference type="PANTHER" id="PTHR40697">
    <property type="entry name" value="ACETOIN CATABOLISM PROTEIN X"/>
    <property type="match status" value="1"/>
</dbReference>
<accession>A0A401H947</accession>